<dbReference type="SUPFAM" id="SSF48065">
    <property type="entry name" value="DBL homology domain (DH-domain)"/>
    <property type="match status" value="1"/>
</dbReference>
<dbReference type="InterPro" id="IPR051092">
    <property type="entry name" value="FYVE_RhoGEF_PH"/>
</dbReference>
<accession>A0ABV2ATF9</accession>
<feature type="non-terminal residue" evidence="2">
    <location>
        <position position="1"/>
    </location>
</feature>
<proteinExistence type="predicted"/>
<reference evidence="2 3" key="1">
    <citation type="journal article" date="2024" name="BMC Biol.">
        <title>Comparative genomics of Ascetosporea gives new insight into the evolutionary basis for animal parasitism in Rhizaria.</title>
        <authorList>
            <person name="Hiltunen Thoren M."/>
            <person name="Onut-Brannstrom I."/>
            <person name="Alfjorden A."/>
            <person name="Peckova H."/>
            <person name="Swords F."/>
            <person name="Hooper C."/>
            <person name="Holzer A.S."/>
            <person name="Bass D."/>
            <person name="Burki F."/>
        </authorList>
    </citation>
    <scope>NUCLEOTIDE SEQUENCE [LARGE SCALE GENOMIC DNA]</scope>
    <source>
        <strain evidence="2">20-A016</strain>
    </source>
</reference>
<gene>
    <name evidence="2" type="ORF">MHBO_004192</name>
</gene>
<name>A0ABV2ATF9_9EUKA</name>
<dbReference type="PANTHER" id="PTHR12673:SF159">
    <property type="entry name" value="LD03170P"/>
    <property type="match status" value="1"/>
</dbReference>
<dbReference type="Proteomes" id="UP001439008">
    <property type="component" value="Unassembled WGS sequence"/>
</dbReference>
<feature type="non-terminal residue" evidence="2">
    <location>
        <position position="100"/>
    </location>
</feature>
<evidence type="ECO:0000313" key="2">
    <source>
        <dbReference type="EMBL" id="MES1922672.1"/>
    </source>
</evidence>
<dbReference type="PROSITE" id="PS50010">
    <property type="entry name" value="DH_2"/>
    <property type="match status" value="1"/>
</dbReference>
<dbReference type="Gene3D" id="1.20.900.10">
    <property type="entry name" value="Dbl homology (DH) domain"/>
    <property type="match status" value="1"/>
</dbReference>
<protein>
    <recommendedName>
        <fullName evidence="1">DH domain-containing protein</fullName>
    </recommendedName>
</protein>
<dbReference type="Pfam" id="PF00621">
    <property type="entry name" value="RhoGEF"/>
    <property type="match status" value="1"/>
</dbReference>
<comment type="caution">
    <text evidence="2">The sequence shown here is derived from an EMBL/GenBank/DDBJ whole genome shotgun (WGS) entry which is preliminary data.</text>
</comment>
<keyword evidence="3" id="KW-1185">Reference proteome</keyword>
<dbReference type="InterPro" id="IPR000219">
    <property type="entry name" value="DH_dom"/>
</dbReference>
<evidence type="ECO:0000313" key="3">
    <source>
        <dbReference type="Proteomes" id="UP001439008"/>
    </source>
</evidence>
<evidence type="ECO:0000259" key="1">
    <source>
        <dbReference type="PROSITE" id="PS50010"/>
    </source>
</evidence>
<feature type="domain" description="DH" evidence="1">
    <location>
        <begin position="6"/>
        <end position="100"/>
    </location>
</feature>
<dbReference type="PANTHER" id="PTHR12673">
    <property type="entry name" value="FACIOGENITAL DYSPLASIA PROTEIN"/>
    <property type="match status" value="1"/>
</dbReference>
<dbReference type="InterPro" id="IPR035899">
    <property type="entry name" value="DBL_dom_sf"/>
</dbReference>
<dbReference type="EMBL" id="JBDODL010003384">
    <property type="protein sequence ID" value="MES1922672.1"/>
    <property type="molecule type" value="Genomic_DNA"/>
</dbReference>
<organism evidence="2 3">
    <name type="scientific">Bonamia ostreae</name>
    <dbReference type="NCBI Taxonomy" id="126728"/>
    <lineage>
        <taxon>Eukaryota</taxon>
        <taxon>Sar</taxon>
        <taxon>Rhizaria</taxon>
        <taxon>Endomyxa</taxon>
        <taxon>Ascetosporea</taxon>
        <taxon>Haplosporida</taxon>
        <taxon>Bonamia</taxon>
    </lineage>
</organism>
<sequence length="100" mass="11824">EERKSKQVKVAREIVDTEVKYVEKLGFLHYIFYLRAKAMIEIGKEVMSEKEINEIFMNISDIYALNKNMCNALVELRYKGEDEMIKGISRILLQFTPFLK</sequence>